<dbReference type="InterPro" id="IPR007650">
    <property type="entry name" value="Zf-FLZ_dom"/>
</dbReference>
<organism evidence="7 8">
    <name type="scientific">Olea europaea subsp. europaea</name>
    <dbReference type="NCBI Taxonomy" id="158383"/>
    <lineage>
        <taxon>Eukaryota</taxon>
        <taxon>Viridiplantae</taxon>
        <taxon>Streptophyta</taxon>
        <taxon>Embryophyta</taxon>
        <taxon>Tracheophyta</taxon>
        <taxon>Spermatophyta</taxon>
        <taxon>Magnoliopsida</taxon>
        <taxon>eudicotyledons</taxon>
        <taxon>Gunneridae</taxon>
        <taxon>Pentapetalae</taxon>
        <taxon>asterids</taxon>
        <taxon>lamiids</taxon>
        <taxon>Lamiales</taxon>
        <taxon>Oleaceae</taxon>
        <taxon>Oleeae</taxon>
        <taxon>Olea</taxon>
    </lineage>
</organism>
<gene>
    <name evidence="7" type="ORF">OLEA9_A084432</name>
</gene>
<name>A0A8S0TC75_OLEEU</name>
<evidence type="ECO:0000256" key="5">
    <source>
        <dbReference type="SAM" id="MobiDB-lite"/>
    </source>
</evidence>
<feature type="region of interest" description="Disordered" evidence="5">
    <location>
        <begin position="137"/>
        <end position="165"/>
    </location>
</feature>
<dbReference type="InterPro" id="IPR044533">
    <property type="entry name" value="FLZ1/2/3"/>
</dbReference>
<keyword evidence="3" id="KW-0863">Zinc-finger</keyword>
<evidence type="ECO:0000256" key="3">
    <source>
        <dbReference type="ARBA" id="ARBA00022771"/>
    </source>
</evidence>
<proteinExistence type="inferred from homology"/>
<accession>A0A8S0TC75</accession>
<dbReference type="GO" id="GO:0008270">
    <property type="term" value="F:zinc ion binding"/>
    <property type="evidence" value="ECO:0007669"/>
    <property type="project" value="UniProtKB-KW"/>
</dbReference>
<evidence type="ECO:0000256" key="2">
    <source>
        <dbReference type="ARBA" id="ARBA00022723"/>
    </source>
</evidence>
<dbReference type="Proteomes" id="UP000594638">
    <property type="component" value="Unassembled WGS sequence"/>
</dbReference>
<evidence type="ECO:0000259" key="6">
    <source>
        <dbReference type="PROSITE" id="PS51795"/>
    </source>
</evidence>
<keyword evidence="2" id="KW-0479">Metal-binding</keyword>
<dbReference type="PANTHER" id="PTHR46057:SF9">
    <property type="entry name" value="FCS-LIKE ZINC FINGER 1"/>
    <property type="match status" value="1"/>
</dbReference>
<evidence type="ECO:0000313" key="8">
    <source>
        <dbReference type="Proteomes" id="UP000594638"/>
    </source>
</evidence>
<dbReference type="EMBL" id="CACTIH010005865">
    <property type="protein sequence ID" value="CAA3002668.1"/>
    <property type="molecule type" value="Genomic_DNA"/>
</dbReference>
<dbReference type="OrthoDB" id="1916924at2759"/>
<feature type="compositionally biased region" description="Low complexity" evidence="5">
    <location>
        <begin position="144"/>
        <end position="154"/>
    </location>
</feature>
<feature type="zinc finger region" description="FLZ-type" evidence="4">
    <location>
        <begin position="81"/>
        <end position="125"/>
    </location>
</feature>
<keyword evidence="8" id="KW-1185">Reference proteome</keyword>
<evidence type="ECO:0000313" key="7">
    <source>
        <dbReference type="EMBL" id="CAA3002668.1"/>
    </source>
</evidence>
<dbReference type="AlphaFoldDB" id="A0A8S0TC75"/>
<feature type="domain" description="FLZ-type" evidence="6">
    <location>
        <begin position="81"/>
        <end position="125"/>
    </location>
</feature>
<comment type="similarity">
    <text evidence="1">Belongs to the FLZ family.</text>
</comment>
<reference evidence="7 8" key="1">
    <citation type="submission" date="2019-12" db="EMBL/GenBank/DDBJ databases">
        <authorList>
            <person name="Alioto T."/>
            <person name="Alioto T."/>
            <person name="Gomez Garrido J."/>
        </authorList>
    </citation>
    <scope>NUCLEOTIDE SEQUENCE [LARGE SCALE GENOMIC DNA]</scope>
</reference>
<dbReference type="Gramene" id="OE9A084432T1">
    <property type="protein sequence ID" value="OE9A084432C1"/>
    <property type="gene ID" value="OE9A084432"/>
</dbReference>
<comment type="caution">
    <text evidence="7">The sequence shown here is derived from an EMBL/GenBank/DDBJ whole genome shotgun (WGS) entry which is preliminary data.</text>
</comment>
<evidence type="ECO:0000256" key="4">
    <source>
        <dbReference type="PROSITE-ProRule" id="PRU01131"/>
    </source>
</evidence>
<keyword evidence="3" id="KW-0862">Zinc</keyword>
<dbReference type="PROSITE" id="PS51795">
    <property type="entry name" value="ZF_FLZ"/>
    <property type="match status" value="1"/>
</dbReference>
<dbReference type="PANTHER" id="PTHR46057">
    <property type="entry name" value="FCS-LIKE ZINC FINGER 1-RELATED"/>
    <property type="match status" value="1"/>
</dbReference>
<dbReference type="Pfam" id="PF04570">
    <property type="entry name" value="zf-FLZ"/>
    <property type="match status" value="1"/>
</dbReference>
<sequence length="165" mass="18581">MDSAATTSSRRKPCLMDGDYGPDYVAEMVPGSSVNSHRQNYSLNSSVFYCNSMQRMRNLSATPRSVRGMFFIDGFEEHNPHFLDACFLCKQPLSSNKDIFMYRGNIPFCSIECRQEQIDLDEAKEKNLNLSVSMRALRKKEQSKSSPPNKSSPNCPFRTGTLAAA</sequence>
<protein>
    <recommendedName>
        <fullName evidence="6">FLZ-type domain-containing protein</fullName>
    </recommendedName>
</protein>
<evidence type="ECO:0000256" key="1">
    <source>
        <dbReference type="ARBA" id="ARBA00009374"/>
    </source>
</evidence>